<feature type="region of interest" description="Disordered" evidence="1">
    <location>
        <begin position="1"/>
        <end position="20"/>
    </location>
</feature>
<proteinExistence type="predicted"/>
<dbReference type="EMBL" id="JALNTG010000264">
    <property type="protein sequence ID" value="MDD9322386.1"/>
    <property type="molecule type" value="Genomic_DNA"/>
</dbReference>
<reference evidence="2" key="1">
    <citation type="submission" date="2022-12" db="EMBL/GenBank/DDBJ databases">
        <title>Acinetobacter lactucae: Emerging opportunistic pathogenic species of genus Acinetobacter isolated from immunocompromised patients in clinical settings of India.</title>
        <authorList>
            <person name="Amar A.K."/>
            <person name="Sawant A.R."/>
            <person name="Meera M."/>
            <person name="Tomar A."/>
            <person name="Sistla S."/>
            <person name="Prashanth K."/>
        </authorList>
    </citation>
    <scope>NUCLEOTIDE SEQUENCE</scope>
    <source>
        <strain evidence="2">PKAL1828C</strain>
    </source>
</reference>
<evidence type="ECO:0000256" key="1">
    <source>
        <dbReference type="SAM" id="MobiDB-lite"/>
    </source>
</evidence>
<protein>
    <submittedName>
        <fullName evidence="2">Plasmid recombination protein</fullName>
    </submittedName>
</protein>
<name>A0AB35K7D2_9GAMM</name>
<dbReference type="CDD" id="cd17242">
    <property type="entry name" value="MobM_relaxase"/>
    <property type="match status" value="1"/>
</dbReference>
<dbReference type="InterPro" id="IPR001668">
    <property type="entry name" value="Mob_Pre"/>
</dbReference>
<gene>
    <name evidence="2" type="ORF">M0O54_20180</name>
</gene>
<organism evidence="2 3">
    <name type="scientific">Acinetobacter lactucae</name>
    <dbReference type="NCBI Taxonomy" id="1785128"/>
    <lineage>
        <taxon>Bacteria</taxon>
        <taxon>Pseudomonadati</taxon>
        <taxon>Pseudomonadota</taxon>
        <taxon>Gammaproteobacteria</taxon>
        <taxon>Moraxellales</taxon>
        <taxon>Moraxellaceae</taxon>
        <taxon>Acinetobacter</taxon>
        <taxon>Acinetobacter calcoaceticus/baumannii complex</taxon>
    </lineage>
</organism>
<dbReference type="Proteomes" id="UP001150055">
    <property type="component" value="Unassembled WGS sequence"/>
</dbReference>
<dbReference type="AlphaFoldDB" id="A0AB35K7D2"/>
<comment type="caution">
    <text evidence="2">The sequence shown here is derived from an EMBL/GenBank/DDBJ whole genome shotgun (WGS) entry which is preliminary data.</text>
</comment>
<sequence>WLEKQDGSRNVGAVSTHRDETTPPLIAYVVPLDEATGKLNAKKGLGGRAKMSQMQSDFAHQVKSLGLGRGIEGSKAKHTRI</sequence>
<evidence type="ECO:0000313" key="2">
    <source>
        <dbReference type="EMBL" id="MDD9322386.1"/>
    </source>
</evidence>
<dbReference type="RefSeq" id="WP_274579482.1">
    <property type="nucleotide sequence ID" value="NZ_JALNTG010000264.1"/>
</dbReference>
<accession>A0AB35K7D2</accession>
<evidence type="ECO:0000313" key="3">
    <source>
        <dbReference type="Proteomes" id="UP001150055"/>
    </source>
</evidence>
<dbReference type="GO" id="GO:0006310">
    <property type="term" value="P:DNA recombination"/>
    <property type="evidence" value="ECO:0007669"/>
    <property type="project" value="InterPro"/>
</dbReference>
<dbReference type="Gene3D" id="3.30.930.30">
    <property type="match status" value="1"/>
</dbReference>
<dbReference type="GO" id="GO:0003677">
    <property type="term" value="F:DNA binding"/>
    <property type="evidence" value="ECO:0007669"/>
    <property type="project" value="InterPro"/>
</dbReference>
<feature type="non-terminal residue" evidence="2">
    <location>
        <position position="1"/>
    </location>
</feature>
<dbReference type="Pfam" id="PF01076">
    <property type="entry name" value="Mob_Pre"/>
    <property type="match status" value="1"/>
</dbReference>
<feature type="non-terminal residue" evidence="2">
    <location>
        <position position="81"/>
    </location>
</feature>